<feature type="domain" description="Radical SAM core" evidence="6">
    <location>
        <begin position="188"/>
        <end position="421"/>
    </location>
</feature>
<dbReference type="SMART" id="SM00729">
    <property type="entry name" value="Elp3"/>
    <property type="match status" value="1"/>
</dbReference>
<dbReference type="Gene3D" id="3.80.30.20">
    <property type="entry name" value="tm_1862 like domain"/>
    <property type="match status" value="1"/>
</dbReference>
<comment type="cofactor">
    <cofactor evidence="1">
        <name>[4Fe-4S] cluster</name>
        <dbReference type="ChEBI" id="CHEBI:49883"/>
    </cofactor>
</comment>
<dbReference type="InterPro" id="IPR058240">
    <property type="entry name" value="rSAM_sf"/>
</dbReference>
<evidence type="ECO:0000256" key="2">
    <source>
        <dbReference type="ARBA" id="ARBA00022691"/>
    </source>
</evidence>
<organism evidence="7 8">
    <name type="scientific">candidate division CSSED10-310 bacterium</name>
    <dbReference type="NCBI Taxonomy" id="2855610"/>
    <lineage>
        <taxon>Bacteria</taxon>
        <taxon>Bacteria division CSSED10-310</taxon>
    </lineage>
</organism>
<dbReference type="PANTHER" id="PTHR43409:SF7">
    <property type="entry name" value="BLL1977 PROTEIN"/>
    <property type="match status" value="1"/>
</dbReference>
<evidence type="ECO:0000256" key="4">
    <source>
        <dbReference type="ARBA" id="ARBA00023004"/>
    </source>
</evidence>
<keyword evidence="5" id="KW-0411">Iron-sulfur</keyword>
<sequence>MPSKKKIVLLNPPAWGAIVHRDGYCSSSSKLRYTWHPLDLLLQSGYLQKHHLVVIDAVAEKLSQKKVIQTLRAFEPQVILALVASITVEQDISFLKRISELIPCQIFVSGDFPLFSPARTFDRMPFLQGILTDFTSDALLTYLDQGQKSSQLWLREEPGTEIPRPGPFLSYPLPAHFAFSWQHYSMPFYKQPFASVLFSYGCPFNCFFCNTHLLGYKIRDSGHIIEELCFLKEKGIRNLYIRDATLNGNINKLKTILQAVIASGLKFKWNAFVTPLPCDQELVSLMKDAGCFLVQIGIETGCEEDRVRLGKKITNDAITQTIDMFQTQGIMVSGHFMIGSPFETVAHISETKKFSAQLDLDFISLNITSARPGTVWNQKTNHIQTADSSGNYQISSLSSLDLPTLKKWKRKILVSFYLGKRNVIKTVNRIRTKQDLMQLADNSISFLRSLI</sequence>
<gene>
    <name evidence="7" type="ORF">ACFL27_24380</name>
</gene>
<keyword evidence="2" id="KW-0949">S-adenosyl-L-methionine</keyword>
<dbReference type="EMBL" id="JBHPBY010000478">
    <property type="protein sequence ID" value="MFC1853348.1"/>
    <property type="molecule type" value="Genomic_DNA"/>
</dbReference>
<dbReference type="InterPro" id="IPR007197">
    <property type="entry name" value="rSAM"/>
</dbReference>
<dbReference type="Proteomes" id="UP001594351">
    <property type="component" value="Unassembled WGS sequence"/>
</dbReference>
<dbReference type="Pfam" id="PF04055">
    <property type="entry name" value="Radical_SAM"/>
    <property type="match status" value="1"/>
</dbReference>
<reference evidence="7 8" key="1">
    <citation type="submission" date="2024-09" db="EMBL/GenBank/DDBJ databases">
        <title>Laminarin stimulates single cell rates of sulfate reduction while oxygen inhibits transcriptomic activity in coastal marine sediment.</title>
        <authorList>
            <person name="Lindsay M."/>
            <person name="Orcutt B."/>
            <person name="Emerson D."/>
            <person name="Stepanauskas R."/>
            <person name="D'Angelo T."/>
        </authorList>
    </citation>
    <scope>NUCLEOTIDE SEQUENCE [LARGE SCALE GENOMIC DNA]</scope>
    <source>
        <strain evidence="7">SAG AM-311-K15</strain>
    </source>
</reference>
<name>A0ABV6Z4S3_UNCC1</name>
<dbReference type="SUPFAM" id="SSF102114">
    <property type="entry name" value="Radical SAM enzymes"/>
    <property type="match status" value="1"/>
</dbReference>
<evidence type="ECO:0000313" key="7">
    <source>
        <dbReference type="EMBL" id="MFC1853348.1"/>
    </source>
</evidence>
<proteinExistence type="predicted"/>
<comment type="caution">
    <text evidence="7">The sequence shown here is derived from an EMBL/GenBank/DDBJ whole genome shotgun (WGS) entry which is preliminary data.</text>
</comment>
<evidence type="ECO:0000256" key="5">
    <source>
        <dbReference type="ARBA" id="ARBA00023014"/>
    </source>
</evidence>
<keyword evidence="4" id="KW-0408">Iron</keyword>
<dbReference type="InterPro" id="IPR023404">
    <property type="entry name" value="rSAM_horseshoe"/>
</dbReference>
<dbReference type="SFLD" id="SFLDG01082">
    <property type="entry name" value="B12-binding_domain_containing"/>
    <property type="match status" value="1"/>
</dbReference>
<evidence type="ECO:0000256" key="3">
    <source>
        <dbReference type="ARBA" id="ARBA00022723"/>
    </source>
</evidence>
<accession>A0ABV6Z4S3</accession>
<dbReference type="PANTHER" id="PTHR43409">
    <property type="entry name" value="ANAEROBIC MAGNESIUM-PROTOPORPHYRIN IX MONOMETHYL ESTER CYCLASE-RELATED"/>
    <property type="match status" value="1"/>
</dbReference>
<protein>
    <submittedName>
        <fullName evidence="7">B12-binding domain-containing radical SAM protein</fullName>
    </submittedName>
</protein>
<dbReference type="InterPro" id="IPR006638">
    <property type="entry name" value="Elp3/MiaA/NifB-like_rSAM"/>
</dbReference>
<evidence type="ECO:0000259" key="6">
    <source>
        <dbReference type="PROSITE" id="PS51918"/>
    </source>
</evidence>
<dbReference type="PROSITE" id="PS51918">
    <property type="entry name" value="RADICAL_SAM"/>
    <property type="match status" value="1"/>
</dbReference>
<dbReference type="SFLD" id="SFLDS00029">
    <property type="entry name" value="Radical_SAM"/>
    <property type="match status" value="1"/>
</dbReference>
<evidence type="ECO:0000256" key="1">
    <source>
        <dbReference type="ARBA" id="ARBA00001966"/>
    </source>
</evidence>
<dbReference type="InterPro" id="IPR051198">
    <property type="entry name" value="BchE-like"/>
</dbReference>
<keyword evidence="3" id="KW-0479">Metal-binding</keyword>
<keyword evidence="8" id="KW-1185">Reference proteome</keyword>
<dbReference type="CDD" id="cd01335">
    <property type="entry name" value="Radical_SAM"/>
    <property type="match status" value="1"/>
</dbReference>
<evidence type="ECO:0000313" key="8">
    <source>
        <dbReference type="Proteomes" id="UP001594351"/>
    </source>
</evidence>